<dbReference type="InterPro" id="IPR038765">
    <property type="entry name" value="Papain-like_cys_pep_sf"/>
</dbReference>
<dbReference type="RefSeq" id="XP_052110127.1">
    <property type="nucleotide sequence ID" value="XM_052254167.1"/>
</dbReference>
<dbReference type="GO" id="GO:0005634">
    <property type="term" value="C:nucleus"/>
    <property type="evidence" value="ECO:0007669"/>
    <property type="project" value="TreeGrafter"/>
</dbReference>
<dbReference type="KEGG" id="adu:127741502"/>
<dbReference type="Proteomes" id="UP000515211">
    <property type="component" value="Chromosome 9"/>
</dbReference>
<dbReference type="InterPro" id="IPR003653">
    <property type="entry name" value="Peptidase_C48_C"/>
</dbReference>
<dbReference type="PANTHER" id="PTHR12606:SF157">
    <property type="entry name" value="OS06G0122600 PROTEIN"/>
    <property type="match status" value="1"/>
</dbReference>
<reference evidence="7" key="1">
    <citation type="journal article" date="2016" name="Nat. Genet.">
        <title>The genome sequences of Arachis duranensis and Arachis ipaensis, the diploid ancestors of cultivated peanut.</title>
        <authorList>
            <person name="Bertioli D.J."/>
            <person name="Cannon S.B."/>
            <person name="Froenicke L."/>
            <person name="Huang G."/>
            <person name="Farmer A.D."/>
            <person name="Cannon E.K."/>
            <person name="Liu X."/>
            <person name="Gao D."/>
            <person name="Clevenger J."/>
            <person name="Dash S."/>
            <person name="Ren L."/>
            <person name="Moretzsohn M.C."/>
            <person name="Shirasawa K."/>
            <person name="Huang W."/>
            <person name="Vidigal B."/>
            <person name="Abernathy B."/>
            <person name="Chu Y."/>
            <person name="Niederhuth C.E."/>
            <person name="Umale P."/>
            <person name="Araujo A.C."/>
            <person name="Kozik A."/>
            <person name="Kim K.D."/>
            <person name="Burow M.D."/>
            <person name="Varshney R.K."/>
            <person name="Wang X."/>
            <person name="Zhang X."/>
            <person name="Barkley N."/>
            <person name="Guimaraes P.M."/>
            <person name="Isobe S."/>
            <person name="Guo B."/>
            <person name="Liao B."/>
            <person name="Stalker H.T."/>
            <person name="Schmitz R.J."/>
            <person name="Scheffler B.E."/>
            <person name="Leal-Bertioli S.C."/>
            <person name="Xun X."/>
            <person name="Jackson S.A."/>
            <person name="Michelmore R."/>
            <person name="Ozias-Akins P."/>
        </authorList>
    </citation>
    <scope>NUCLEOTIDE SEQUENCE [LARGE SCALE GENOMIC DNA]</scope>
    <source>
        <strain evidence="7">cv. V14167</strain>
    </source>
</reference>
<evidence type="ECO:0000256" key="3">
    <source>
        <dbReference type="ARBA" id="ARBA00022801"/>
    </source>
</evidence>
<dbReference type="Pfam" id="PF02902">
    <property type="entry name" value="Peptidase_C48"/>
    <property type="match status" value="1"/>
</dbReference>
<dbReference type="GO" id="GO:0016929">
    <property type="term" value="F:deSUMOylase activity"/>
    <property type="evidence" value="ECO:0007669"/>
    <property type="project" value="TreeGrafter"/>
</dbReference>
<proteinExistence type="inferred from homology"/>
<protein>
    <submittedName>
        <fullName evidence="8">Uncharacterized protein LOC127741502</fullName>
    </submittedName>
</protein>
<evidence type="ECO:0000256" key="1">
    <source>
        <dbReference type="ARBA" id="ARBA00005234"/>
    </source>
</evidence>
<keyword evidence="3" id="KW-0378">Hydrolase</keyword>
<organism evidence="7 8">
    <name type="scientific">Arachis duranensis</name>
    <name type="common">Wild peanut</name>
    <dbReference type="NCBI Taxonomy" id="130453"/>
    <lineage>
        <taxon>Eukaryota</taxon>
        <taxon>Viridiplantae</taxon>
        <taxon>Streptophyta</taxon>
        <taxon>Embryophyta</taxon>
        <taxon>Tracheophyta</taxon>
        <taxon>Spermatophyta</taxon>
        <taxon>Magnoliopsida</taxon>
        <taxon>eudicotyledons</taxon>
        <taxon>Gunneridae</taxon>
        <taxon>Pentapetalae</taxon>
        <taxon>rosids</taxon>
        <taxon>fabids</taxon>
        <taxon>Fabales</taxon>
        <taxon>Fabaceae</taxon>
        <taxon>Papilionoideae</taxon>
        <taxon>50 kb inversion clade</taxon>
        <taxon>dalbergioids sensu lato</taxon>
        <taxon>Dalbergieae</taxon>
        <taxon>Pterocarpus clade</taxon>
        <taxon>Arachis</taxon>
    </lineage>
</organism>
<keyword evidence="4" id="KW-0788">Thiol protease</keyword>
<dbReference type="GeneID" id="127741502"/>
<name>A0A9C6TGY6_ARADU</name>
<sequence>MSMRWTCPEMPKGDETMSDTPVENGIDDNVDEGPSNQRESGELAMVVYVAPEDPAQVDFSIPSFSLGITQMHILDSPPRSPVTNDQNATPEPESPENIKTKAVVDTLMPSGGVARPTGDDMNMIYKWVTDRRGAKNTTLAWIRNGDDVQLQRADLQSLGWRRRVSDTVVDYCCAMFNTSSNARFCTHFYCIPPRLMAIILTDDNIERFAGTNTGFVPVLSKFMGRGQHWFDAEKAKKVDYWFVPVYRDDHWWLYVLHRKTDNLWVLDSMHNGPHSERREKIDKYVGFLLQELAATVDSNVVFTAEGYECCYETRLQKQPNGWDCGVYVIKWMEMWDPKSLAEDELNMPIWTTAHLQQIRKEIVTDILICKDNISRSEVDGVLNVPCRHVEDKGKKKTLEDPWTNPRIRSLVRRAELAKKAKRNYKP</sequence>
<dbReference type="AlphaFoldDB" id="A0A9C6TGY6"/>
<dbReference type="PANTHER" id="PTHR12606">
    <property type="entry name" value="SENTRIN/SUMO-SPECIFIC PROTEASE"/>
    <property type="match status" value="1"/>
</dbReference>
<reference evidence="8" key="2">
    <citation type="submission" date="2025-08" db="UniProtKB">
        <authorList>
            <consortium name="RefSeq"/>
        </authorList>
    </citation>
    <scope>IDENTIFICATION</scope>
    <source>
        <tissue evidence="8">Whole plant</tissue>
    </source>
</reference>
<evidence type="ECO:0000256" key="2">
    <source>
        <dbReference type="ARBA" id="ARBA00022670"/>
    </source>
</evidence>
<dbReference type="PROSITE" id="PS50600">
    <property type="entry name" value="ULP_PROTEASE"/>
    <property type="match status" value="1"/>
</dbReference>
<dbReference type="GO" id="GO:0016926">
    <property type="term" value="P:protein desumoylation"/>
    <property type="evidence" value="ECO:0007669"/>
    <property type="project" value="TreeGrafter"/>
</dbReference>
<evidence type="ECO:0000313" key="7">
    <source>
        <dbReference type="Proteomes" id="UP000515211"/>
    </source>
</evidence>
<evidence type="ECO:0000256" key="5">
    <source>
        <dbReference type="SAM" id="MobiDB-lite"/>
    </source>
</evidence>
<keyword evidence="7" id="KW-1185">Reference proteome</keyword>
<evidence type="ECO:0000313" key="8">
    <source>
        <dbReference type="RefSeq" id="XP_052110127.1"/>
    </source>
</evidence>
<dbReference type="GO" id="GO:0006508">
    <property type="term" value="P:proteolysis"/>
    <property type="evidence" value="ECO:0007669"/>
    <property type="project" value="UniProtKB-KW"/>
</dbReference>
<accession>A0A9C6TGY6</accession>
<comment type="similarity">
    <text evidence="1">Belongs to the peptidase C48 family.</text>
</comment>
<feature type="region of interest" description="Disordered" evidence="5">
    <location>
        <begin position="75"/>
        <end position="96"/>
    </location>
</feature>
<dbReference type="Gene3D" id="3.40.395.10">
    <property type="entry name" value="Adenoviral Proteinase, Chain A"/>
    <property type="match status" value="1"/>
</dbReference>
<keyword evidence="2" id="KW-0645">Protease</keyword>
<gene>
    <name evidence="8" type="primary">LOC127741502</name>
</gene>
<evidence type="ECO:0000259" key="6">
    <source>
        <dbReference type="PROSITE" id="PS50600"/>
    </source>
</evidence>
<feature type="domain" description="Ubiquitin-like protease family profile" evidence="6">
    <location>
        <begin position="148"/>
        <end position="335"/>
    </location>
</feature>
<feature type="region of interest" description="Disordered" evidence="5">
    <location>
        <begin position="1"/>
        <end position="37"/>
    </location>
</feature>
<evidence type="ECO:0000256" key="4">
    <source>
        <dbReference type="ARBA" id="ARBA00022807"/>
    </source>
</evidence>
<dbReference type="SUPFAM" id="SSF54001">
    <property type="entry name" value="Cysteine proteinases"/>
    <property type="match status" value="1"/>
</dbReference>